<protein>
    <submittedName>
        <fullName evidence="3">Uncharacterized protein</fullName>
    </submittedName>
</protein>
<keyword evidence="2" id="KW-1133">Transmembrane helix</keyword>
<organism evidence="3 4">
    <name type="scientific">Populus tomentosa</name>
    <name type="common">Chinese white poplar</name>
    <dbReference type="NCBI Taxonomy" id="118781"/>
    <lineage>
        <taxon>Eukaryota</taxon>
        <taxon>Viridiplantae</taxon>
        <taxon>Streptophyta</taxon>
        <taxon>Embryophyta</taxon>
        <taxon>Tracheophyta</taxon>
        <taxon>Spermatophyta</taxon>
        <taxon>Magnoliopsida</taxon>
        <taxon>eudicotyledons</taxon>
        <taxon>Gunneridae</taxon>
        <taxon>Pentapetalae</taxon>
        <taxon>rosids</taxon>
        <taxon>fabids</taxon>
        <taxon>Malpighiales</taxon>
        <taxon>Salicaceae</taxon>
        <taxon>Saliceae</taxon>
        <taxon>Populus</taxon>
    </lineage>
</organism>
<comment type="caution">
    <text evidence="3">The sequence shown here is derived from an EMBL/GenBank/DDBJ whole genome shotgun (WGS) entry which is preliminary data.</text>
</comment>
<feature type="region of interest" description="Disordered" evidence="1">
    <location>
        <begin position="597"/>
        <end position="616"/>
    </location>
</feature>
<keyword evidence="2" id="KW-0472">Membrane</keyword>
<accession>A0A8X7YUV8</accession>
<dbReference type="EMBL" id="JAAWWB010000020">
    <property type="protein sequence ID" value="KAG6757694.1"/>
    <property type="molecule type" value="Genomic_DNA"/>
</dbReference>
<feature type="transmembrane region" description="Helical" evidence="2">
    <location>
        <begin position="548"/>
        <end position="570"/>
    </location>
</feature>
<sequence>MTFRASFAFFTSSDNAILSPCHARSHISLYRYFGLFLTAIQDQDEQLPAIPSDVDLEPLHLKRPCKAKASPDTGYWDHVVFPSEDRNNLERHSLIRESLVSLQSMKMFLVPRFGFLFLVVSLSCSVLALPGNEPAKDPLKYILGQDNLGPLRNGISETATQAPGPSDYGSNNTLVLAAKRTDRPDILHGFKHYRGGWNITDPHYWADDFHGEAMNTLKYVVNQSDYTVQTLKNVTEYLSLAKTINIAQLVLPSNVMDDIDKLNVDLNAAADTLTEKTSENAGKIVKVFNAVRSALITVAAVMLILALLGFCKYFQRSLCCPSLDINMQFICKLPVFVGCIIFVVSGWLLVAVTFILCGVFILLNNAISDTCLAMEEWVENPHAASALSSILPCVDQRTTNNTLVQSKEVITDIVNVVNTYIYTFANANPSQTEFNYYNQSGPSMPPLCYPFDSLYQDRQCEPREVSMANASVVWQNYTCMVSSSGLCTTVGRVIPDIYRQLVAAVNESYALEYYTPVLLSLQDCKFVRDTFLEITSSHCPPLEHYLKIVNAGLGLISVGVLLCLVLWILYANCPLREEVLAKISSPIKCSSGCTGVKIGSSSSGKNDASLSITSVV</sequence>
<evidence type="ECO:0000313" key="4">
    <source>
        <dbReference type="Proteomes" id="UP000886885"/>
    </source>
</evidence>
<dbReference type="PANTHER" id="PTHR31414">
    <property type="entry name" value="TRANSMEMBRANE PROTEIN DDB_G0292058"/>
    <property type="match status" value="1"/>
</dbReference>
<dbReference type="Proteomes" id="UP000886885">
    <property type="component" value="Chromosome 10D"/>
</dbReference>
<feature type="transmembrane region" description="Helical" evidence="2">
    <location>
        <begin position="294"/>
        <end position="314"/>
    </location>
</feature>
<evidence type="ECO:0000313" key="3">
    <source>
        <dbReference type="EMBL" id="KAG6757694.1"/>
    </source>
</evidence>
<dbReference type="PANTHER" id="PTHR31414:SF16">
    <property type="entry name" value="TRANSMEMBRANE PROTEIN"/>
    <property type="match status" value="1"/>
</dbReference>
<name>A0A8X7YUV8_POPTO</name>
<keyword evidence="2" id="KW-0812">Transmembrane</keyword>
<gene>
    <name evidence="3" type="ORF">POTOM_038016</name>
</gene>
<dbReference type="AlphaFoldDB" id="A0A8X7YUV8"/>
<proteinExistence type="predicted"/>
<feature type="transmembrane region" description="Helical" evidence="2">
    <location>
        <begin position="113"/>
        <end position="131"/>
    </location>
</feature>
<dbReference type="GO" id="GO:0016020">
    <property type="term" value="C:membrane"/>
    <property type="evidence" value="ECO:0007669"/>
    <property type="project" value="TreeGrafter"/>
</dbReference>
<evidence type="ECO:0000256" key="1">
    <source>
        <dbReference type="SAM" id="MobiDB-lite"/>
    </source>
</evidence>
<evidence type="ECO:0000256" key="2">
    <source>
        <dbReference type="SAM" id="Phobius"/>
    </source>
</evidence>
<feature type="transmembrane region" description="Helical" evidence="2">
    <location>
        <begin position="335"/>
        <end position="363"/>
    </location>
</feature>
<dbReference type="OrthoDB" id="1937321at2759"/>
<reference evidence="3" key="1">
    <citation type="journal article" date="2020" name="bioRxiv">
        <title>Hybrid origin of Populus tomentosa Carr. identified through genome sequencing and phylogenomic analysis.</title>
        <authorList>
            <person name="An X."/>
            <person name="Gao K."/>
            <person name="Chen Z."/>
            <person name="Li J."/>
            <person name="Yang X."/>
            <person name="Yang X."/>
            <person name="Zhou J."/>
            <person name="Guo T."/>
            <person name="Zhao T."/>
            <person name="Huang S."/>
            <person name="Miao D."/>
            <person name="Khan W.U."/>
            <person name="Rao P."/>
            <person name="Ye M."/>
            <person name="Lei B."/>
            <person name="Liao W."/>
            <person name="Wang J."/>
            <person name="Ji L."/>
            <person name="Li Y."/>
            <person name="Guo B."/>
            <person name="Mustafa N.S."/>
            <person name="Li S."/>
            <person name="Yun Q."/>
            <person name="Keller S.R."/>
            <person name="Mao J."/>
            <person name="Zhang R."/>
            <person name="Strauss S.H."/>
        </authorList>
    </citation>
    <scope>NUCLEOTIDE SEQUENCE</scope>
    <source>
        <strain evidence="3">GM15</strain>
        <tissue evidence="3">Leaf</tissue>
    </source>
</reference>
<keyword evidence="4" id="KW-1185">Reference proteome</keyword>
<dbReference type="InterPro" id="IPR040283">
    <property type="entry name" value="DDB_G0292058-like"/>
</dbReference>